<dbReference type="PROSITE" id="PS51677">
    <property type="entry name" value="NODB"/>
    <property type="match status" value="1"/>
</dbReference>
<proteinExistence type="predicted"/>
<dbReference type="EMBL" id="JAGGLL010000012">
    <property type="protein sequence ID" value="MBP2022078.1"/>
    <property type="molecule type" value="Genomic_DNA"/>
</dbReference>
<evidence type="ECO:0000313" key="6">
    <source>
        <dbReference type="EMBL" id="MBP2022078.1"/>
    </source>
</evidence>
<dbReference type="Pfam" id="PF01522">
    <property type="entry name" value="Polysacc_deac_1"/>
    <property type="match status" value="1"/>
</dbReference>
<feature type="transmembrane region" description="Helical" evidence="4">
    <location>
        <begin position="12"/>
        <end position="31"/>
    </location>
</feature>
<keyword evidence="4" id="KW-0472">Membrane</keyword>
<dbReference type="PANTHER" id="PTHR34216:SF3">
    <property type="entry name" value="POLY-BETA-1,6-N-ACETYL-D-GLUCOSAMINE N-DEACETYLASE"/>
    <property type="match status" value="1"/>
</dbReference>
<keyword evidence="7" id="KW-1185">Reference proteome</keyword>
<protein>
    <submittedName>
        <fullName evidence="6">Peptidoglycan/xylan/chitin deacetylase (PgdA/CDA1 family)</fullName>
    </submittedName>
</protein>
<dbReference type="InterPro" id="IPR011330">
    <property type="entry name" value="Glyco_hydro/deAcase_b/a-brl"/>
</dbReference>
<dbReference type="InterPro" id="IPR051398">
    <property type="entry name" value="Polysacch_Deacetylase"/>
</dbReference>
<keyword evidence="4" id="KW-1133">Transmembrane helix</keyword>
<dbReference type="Gene3D" id="3.20.20.370">
    <property type="entry name" value="Glycoside hydrolase/deacetylase"/>
    <property type="match status" value="1"/>
</dbReference>
<evidence type="ECO:0000259" key="5">
    <source>
        <dbReference type="PROSITE" id="PS51677"/>
    </source>
</evidence>
<evidence type="ECO:0000256" key="4">
    <source>
        <dbReference type="SAM" id="Phobius"/>
    </source>
</evidence>
<dbReference type="Proteomes" id="UP001519308">
    <property type="component" value="Unassembled WGS sequence"/>
</dbReference>
<reference evidence="6 7" key="1">
    <citation type="submission" date="2021-03" db="EMBL/GenBank/DDBJ databases">
        <title>Genomic Encyclopedia of Type Strains, Phase IV (KMG-IV): sequencing the most valuable type-strain genomes for metagenomic binning, comparative biology and taxonomic classification.</title>
        <authorList>
            <person name="Goeker M."/>
        </authorList>
    </citation>
    <scope>NUCLEOTIDE SEQUENCE [LARGE SCALE GENOMIC DNA]</scope>
    <source>
        <strain evidence="6 7">DSM 28650</strain>
    </source>
</reference>
<keyword evidence="2" id="KW-0732">Signal</keyword>
<feature type="region of interest" description="Disordered" evidence="3">
    <location>
        <begin position="52"/>
        <end position="72"/>
    </location>
</feature>
<comment type="subcellular location">
    <subcellularLocation>
        <location evidence="1">Secreted</location>
    </subcellularLocation>
</comment>
<dbReference type="InterPro" id="IPR002509">
    <property type="entry name" value="NODB_dom"/>
</dbReference>
<accession>A0ABS4K2R6</accession>
<evidence type="ECO:0000256" key="1">
    <source>
        <dbReference type="ARBA" id="ARBA00004613"/>
    </source>
</evidence>
<sequence>MKLRRRFFESFIYIFMIITLVINMPTSISTWDNHPESEDINVNQSLGSKIEQQNSETNKNNEPGKSTPTRYDKQKMDNFRSLFSSGKVTILMYHNITDGKEDYMSVHKDKFREQMKFIKDNGYNVISLDDLYAYYTEGTPIDDKSIIITFDDGYWNNYMNAYPVLKEFGFKATLFMITSMIDQKLYLNKDRLREMDANGVSIQSHTVSHLELNKMSYDQQFYELSESKKILEDILGKEIKYISFPYGQFNKDTIMITRKLNYNLAMGTVPAKAIRRNGLYNLNRIAVFGNTNIKQFEELLNKK</sequence>
<dbReference type="SUPFAM" id="SSF88713">
    <property type="entry name" value="Glycoside hydrolase/deacetylase"/>
    <property type="match status" value="1"/>
</dbReference>
<dbReference type="RefSeq" id="WP_021283869.1">
    <property type="nucleotide sequence ID" value="NZ_JAGGLL010000012.1"/>
</dbReference>
<comment type="caution">
    <text evidence="6">The sequence shown here is derived from an EMBL/GenBank/DDBJ whole genome shotgun (WGS) entry which is preliminary data.</text>
</comment>
<gene>
    <name evidence="6" type="ORF">J2Z44_001879</name>
</gene>
<dbReference type="CDD" id="cd10918">
    <property type="entry name" value="CE4_NodB_like_5s_6s"/>
    <property type="match status" value="1"/>
</dbReference>
<evidence type="ECO:0000256" key="3">
    <source>
        <dbReference type="SAM" id="MobiDB-lite"/>
    </source>
</evidence>
<evidence type="ECO:0000313" key="7">
    <source>
        <dbReference type="Proteomes" id="UP001519308"/>
    </source>
</evidence>
<evidence type="ECO:0000256" key="2">
    <source>
        <dbReference type="ARBA" id="ARBA00022729"/>
    </source>
</evidence>
<dbReference type="PANTHER" id="PTHR34216">
    <property type="match status" value="1"/>
</dbReference>
<feature type="domain" description="NodB homology" evidence="5">
    <location>
        <begin position="144"/>
        <end position="303"/>
    </location>
</feature>
<keyword evidence="4" id="KW-0812">Transmembrane</keyword>
<name>A0ABS4K2R6_9CLOT</name>
<organism evidence="6 7">
    <name type="scientific">Clostridium punense</name>
    <dbReference type="NCBI Taxonomy" id="1054297"/>
    <lineage>
        <taxon>Bacteria</taxon>
        <taxon>Bacillati</taxon>
        <taxon>Bacillota</taxon>
        <taxon>Clostridia</taxon>
        <taxon>Eubacteriales</taxon>
        <taxon>Clostridiaceae</taxon>
        <taxon>Clostridium</taxon>
    </lineage>
</organism>
<feature type="compositionally biased region" description="Polar residues" evidence="3">
    <location>
        <begin position="52"/>
        <end position="69"/>
    </location>
</feature>